<dbReference type="SUPFAM" id="SSF58104">
    <property type="entry name" value="Methyl-accepting chemotaxis protein (MCP) signaling domain"/>
    <property type="match status" value="1"/>
</dbReference>
<feature type="transmembrane region" description="Helical" evidence="4">
    <location>
        <begin position="27"/>
        <end position="44"/>
    </location>
</feature>
<dbReference type="AlphaFoldDB" id="A0AAE3SMR6"/>
<dbReference type="PANTHER" id="PTHR43531">
    <property type="entry name" value="PROTEIN ICFG"/>
    <property type="match status" value="1"/>
</dbReference>
<evidence type="ECO:0000256" key="4">
    <source>
        <dbReference type="SAM" id="Phobius"/>
    </source>
</evidence>
<dbReference type="PANTHER" id="PTHR43531:SF11">
    <property type="entry name" value="METHYL-ACCEPTING CHEMOTAXIS PROTEIN 3"/>
    <property type="match status" value="1"/>
</dbReference>
<feature type="transmembrane region" description="Helical" evidence="4">
    <location>
        <begin position="6"/>
        <end position="22"/>
    </location>
</feature>
<gene>
    <name evidence="6" type="ORF">OM074_19580</name>
</gene>
<evidence type="ECO:0000256" key="3">
    <source>
        <dbReference type="PROSITE-ProRule" id="PRU00284"/>
    </source>
</evidence>
<keyword evidence="1" id="KW-0145">Chemotaxis</keyword>
<dbReference type="Pfam" id="PF00015">
    <property type="entry name" value="MCPsignal"/>
    <property type="match status" value="1"/>
</dbReference>
<keyword evidence="7" id="KW-1185">Reference proteome</keyword>
<evidence type="ECO:0000313" key="6">
    <source>
        <dbReference type="EMBL" id="MCW3807835.1"/>
    </source>
</evidence>
<keyword evidence="4" id="KW-0472">Membrane</keyword>
<dbReference type="GO" id="GO:0006935">
    <property type="term" value="P:chemotaxis"/>
    <property type="evidence" value="ECO:0007669"/>
    <property type="project" value="UniProtKB-KW"/>
</dbReference>
<keyword evidence="4" id="KW-1133">Transmembrane helix</keyword>
<comment type="caution">
    <text evidence="6">The sequence shown here is derived from an EMBL/GenBank/DDBJ whole genome shotgun (WGS) entry which is preliminary data.</text>
</comment>
<dbReference type="Gene3D" id="1.10.287.950">
    <property type="entry name" value="Methyl-accepting chemotaxis protein"/>
    <property type="match status" value="1"/>
</dbReference>
<comment type="similarity">
    <text evidence="2">Belongs to the methyl-accepting chemotaxis (MCP) protein family.</text>
</comment>
<dbReference type="SMART" id="SM00283">
    <property type="entry name" value="MA"/>
    <property type="match status" value="1"/>
</dbReference>
<evidence type="ECO:0000313" key="7">
    <source>
        <dbReference type="Proteomes" id="UP001207408"/>
    </source>
</evidence>
<keyword evidence="4" id="KW-0812">Transmembrane</keyword>
<name>A0AAE3SMR6_9BACT</name>
<reference evidence="6" key="1">
    <citation type="submission" date="2022-10" db="EMBL/GenBank/DDBJ databases">
        <authorList>
            <person name="Yu W.X."/>
        </authorList>
    </citation>
    <scope>NUCLEOTIDE SEQUENCE</scope>
    <source>
        <strain evidence="6">D04</strain>
    </source>
</reference>
<dbReference type="GO" id="GO:0004888">
    <property type="term" value="F:transmembrane signaling receptor activity"/>
    <property type="evidence" value="ECO:0007669"/>
    <property type="project" value="TreeGrafter"/>
</dbReference>
<evidence type="ECO:0000259" key="5">
    <source>
        <dbReference type="PROSITE" id="PS50111"/>
    </source>
</evidence>
<evidence type="ECO:0000256" key="2">
    <source>
        <dbReference type="ARBA" id="ARBA00029447"/>
    </source>
</evidence>
<proteinExistence type="inferred from homology"/>
<keyword evidence="3" id="KW-0807">Transducer</keyword>
<dbReference type="InterPro" id="IPR051310">
    <property type="entry name" value="MCP_chemotaxis"/>
</dbReference>
<protein>
    <submittedName>
        <fullName evidence="6">Methyl-accepting chemotaxis protein</fullName>
    </submittedName>
</protein>
<dbReference type="InterPro" id="IPR004089">
    <property type="entry name" value="MCPsignal_dom"/>
</dbReference>
<dbReference type="GO" id="GO:0007165">
    <property type="term" value="P:signal transduction"/>
    <property type="evidence" value="ECO:0007669"/>
    <property type="project" value="UniProtKB-KW"/>
</dbReference>
<feature type="transmembrane region" description="Helical" evidence="4">
    <location>
        <begin position="56"/>
        <end position="76"/>
    </location>
</feature>
<dbReference type="RefSeq" id="WP_301202310.1">
    <property type="nucleotide sequence ID" value="NZ_JAPDPI010000064.1"/>
</dbReference>
<dbReference type="GO" id="GO:0005886">
    <property type="term" value="C:plasma membrane"/>
    <property type="evidence" value="ECO:0007669"/>
    <property type="project" value="TreeGrafter"/>
</dbReference>
<dbReference type="Proteomes" id="UP001207408">
    <property type="component" value="Unassembled WGS sequence"/>
</dbReference>
<dbReference type="EMBL" id="JAPDPI010000064">
    <property type="protein sequence ID" value="MCW3807835.1"/>
    <property type="molecule type" value="Genomic_DNA"/>
</dbReference>
<organism evidence="6 7">
    <name type="scientific">Plebeiibacterium marinum</name>
    <dbReference type="NCBI Taxonomy" id="2992111"/>
    <lineage>
        <taxon>Bacteria</taxon>
        <taxon>Pseudomonadati</taxon>
        <taxon>Bacteroidota</taxon>
        <taxon>Bacteroidia</taxon>
        <taxon>Marinilabiliales</taxon>
        <taxon>Marinilabiliaceae</taxon>
        <taxon>Plebeiibacterium</taxon>
    </lineage>
</organism>
<sequence length="369" mass="40371">MLKILIVFVFAIITGTLVLRALFKNSIFLPIGIIWIANVFFTVINSKIHYVYPEAYPFWAALVSGLSVTAILLFIVSRWIRIPLARLIESIKILSSGDINTSQKEELKRNYKGELNTLKNSIINLSEIFKTSLSSINHSAVDVDKMGQEANHIAQTLSKGNNEQASSIEEISASMEEMNANINSSNENASKTFQSTSETNEKIKMSANSASELNKAILLIAEKIKVIDSIATETNLLALNAAIEAKQAGEAGAGFSVVASEVKKLAETSKKAADDIQSLTTKGLNLSEWVNQQLEDAIPSMETTMNLMEEISVSSQELKSGSDQVTSAINSINSITQSNAKLAEEMNHNSGKLSNQSNQLIKNIDFFKF</sequence>
<accession>A0AAE3SMR6</accession>
<dbReference type="PROSITE" id="PS50111">
    <property type="entry name" value="CHEMOTAXIS_TRANSDUC_2"/>
    <property type="match status" value="1"/>
</dbReference>
<feature type="domain" description="Methyl-accepting transducer" evidence="5">
    <location>
        <begin position="139"/>
        <end position="354"/>
    </location>
</feature>
<evidence type="ECO:0000256" key="1">
    <source>
        <dbReference type="ARBA" id="ARBA00022500"/>
    </source>
</evidence>